<evidence type="ECO:0000313" key="1">
    <source>
        <dbReference type="EMBL" id="PVX81207.1"/>
    </source>
</evidence>
<gene>
    <name evidence="1" type="ORF">C7402_111109</name>
</gene>
<sequence length="508" mass="52917">MPVSIVGVSSGVNFLQVFGPASQADQLSLVGRVGARWSSGFGALPGVYSMSYAPAYRLYFMPTNWSGASGYNATQLDWLYYNHPDWIEYGSDGNVMYEFGNTTYPVVDVSNPAVQQYMYQSMAAHAAGYQALSLDNVSTSNINNSAVYQTGHYSGTIAPCPAALRPACGGVFVAQYTSAGDPAWTAANLKYIRFLSAQAKAAGLSTVANLAYQGGPAWVDLANSVSGVVAENVPQHQGATAANDWYNGFMIDGLFEANLYNADNATQKCYGAISYLNGHDTDAITPEEESYAMAWTLLAAQSDQHFLFAGQISSRAVEPYPPSMGGYVSLTTSGTLSASSETITNIPSTAGYAPGESVTATGLPAGTLITAVPGSTSITVSQLPTIAGTNVSLTISGLPALPMGKPVAPPPAVNPYATPPTGECGWVNGANQGVCSRQYSNGWVYMNPVCQYDGTGCAVASQTVTIPAASSGSWYDPFCNVVPSGSHTMNAATALVIAQGAAGQCPWP</sequence>
<comment type="caution">
    <text evidence="1">The sequence shown here is derived from an EMBL/GenBank/DDBJ whole genome shotgun (WGS) entry which is preliminary data.</text>
</comment>
<dbReference type="Proteomes" id="UP000245712">
    <property type="component" value="Unassembled WGS sequence"/>
</dbReference>
<dbReference type="InterPro" id="IPR017853">
    <property type="entry name" value="GH"/>
</dbReference>
<protein>
    <submittedName>
        <fullName evidence="1">Uncharacterized protein</fullName>
    </submittedName>
</protein>
<keyword evidence="2" id="KW-1185">Reference proteome</keyword>
<reference evidence="1 2" key="1">
    <citation type="submission" date="2018-05" db="EMBL/GenBank/DDBJ databases">
        <title>Genomic Encyclopedia of Type Strains, Phase IV (KMG-V): Genome sequencing to study the core and pangenomes of soil and plant-associated prokaryotes.</title>
        <authorList>
            <person name="Whitman W."/>
        </authorList>
    </citation>
    <scope>NUCLEOTIDE SEQUENCE [LARGE SCALE GENOMIC DNA]</scope>
    <source>
        <strain evidence="1 2">SCZa-39</strain>
    </source>
</reference>
<accession>A0ABX5KMI1</accession>
<evidence type="ECO:0000313" key="2">
    <source>
        <dbReference type="Proteomes" id="UP000245712"/>
    </source>
</evidence>
<dbReference type="Gene3D" id="3.20.20.70">
    <property type="entry name" value="Aldolase class I"/>
    <property type="match status" value="1"/>
</dbReference>
<organism evidence="1 2">
    <name type="scientific">Paraburkholderia unamae</name>
    <dbReference type="NCBI Taxonomy" id="219649"/>
    <lineage>
        <taxon>Bacteria</taxon>
        <taxon>Pseudomonadati</taxon>
        <taxon>Pseudomonadota</taxon>
        <taxon>Betaproteobacteria</taxon>
        <taxon>Burkholderiales</taxon>
        <taxon>Burkholderiaceae</taxon>
        <taxon>Paraburkholderia</taxon>
    </lineage>
</organism>
<proteinExistence type="predicted"/>
<dbReference type="SUPFAM" id="SSF51445">
    <property type="entry name" value="(Trans)glycosidases"/>
    <property type="match status" value="1"/>
</dbReference>
<dbReference type="InterPro" id="IPR013785">
    <property type="entry name" value="Aldolase_TIM"/>
</dbReference>
<name>A0ABX5KMI1_9BURK</name>
<dbReference type="EMBL" id="QEOB01000011">
    <property type="protein sequence ID" value="PVX81207.1"/>
    <property type="molecule type" value="Genomic_DNA"/>
</dbReference>